<proteinExistence type="predicted"/>
<keyword evidence="4" id="KW-0676">Redox-active center</keyword>
<keyword evidence="2" id="KW-0201">Cytochrome c-type biogenesis</keyword>
<dbReference type="InterPro" id="IPR013740">
    <property type="entry name" value="Redoxin"/>
</dbReference>
<dbReference type="Pfam" id="PF08534">
    <property type="entry name" value="Redoxin"/>
    <property type="match status" value="1"/>
</dbReference>
<dbReference type="EMBL" id="CP032819">
    <property type="protein sequence ID" value="AZS32017.1"/>
    <property type="molecule type" value="Genomic_DNA"/>
</dbReference>
<evidence type="ECO:0000256" key="4">
    <source>
        <dbReference type="ARBA" id="ARBA00023284"/>
    </source>
</evidence>
<dbReference type="SUPFAM" id="SSF52833">
    <property type="entry name" value="Thioredoxin-like"/>
    <property type="match status" value="1"/>
</dbReference>
<dbReference type="GO" id="GO:0016491">
    <property type="term" value="F:oxidoreductase activity"/>
    <property type="evidence" value="ECO:0007669"/>
    <property type="project" value="InterPro"/>
</dbReference>
<evidence type="ECO:0000313" key="6">
    <source>
        <dbReference type="EMBL" id="AZS32017.1"/>
    </source>
</evidence>
<protein>
    <submittedName>
        <fullName evidence="6">TlpA family protein disulfide reductase</fullName>
    </submittedName>
</protein>
<dbReference type="CDD" id="cd02966">
    <property type="entry name" value="TlpA_like_family"/>
    <property type="match status" value="1"/>
</dbReference>
<dbReference type="GO" id="GO:0017004">
    <property type="term" value="P:cytochrome complex assembly"/>
    <property type="evidence" value="ECO:0007669"/>
    <property type="project" value="UniProtKB-KW"/>
</dbReference>
<evidence type="ECO:0000259" key="5">
    <source>
        <dbReference type="PROSITE" id="PS51352"/>
    </source>
</evidence>
<dbReference type="AlphaFoldDB" id="A0A3S9VZN4"/>
<dbReference type="PROSITE" id="PS51352">
    <property type="entry name" value="THIOREDOXIN_2"/>
    <property type="match status" value="1"/>
</dbReference>
<dbReference type="PANTHER" id="PTHR42852:SF6">
    <property type="entry name" value="THIOL:DISULFIDE INTERCHANGE PROTEIN DSBE"/>
    <property type="match status" value="1"/>
</dbReference>
<accession>A0A3S9VZN4</accession>
<dbReference type="GO" id="GO:0030313">
    <property type="term" value="C:cell envelope"/>
    <property type="evidence" value="ECO:0007669"/>
    <property type="project" value="UniProtKB-SubCell"/>
</dbReference>
<dbReference type="Proteomes" id="UP000270673">
    <property type="component" value="Chromosome"/>
</dbReference>
<evidence type="ECO:0000256" key="3">
    <source>
        <dbReference type="ARBA" id="ARBA00023157"/>
    </source>
</evidence>
<sequence length="168" mass="19275">MDRIFRQCVTRPDYLEEYERMYADFKRLGKGAPAVPFKFKDINGNEVSLADLKGKYVYVDIWATWCGPCNAEIPKLKELEKKLEGRNICFVSISCDEDKAAWEKFVKEKEMGGIQLHFGGDQNFMATIKCDGIPRFMLIDREGKFIDSNMTRPSEAATWKTLEALPGL</sequence>
<evidence type="ECO:0000256" key="1">
    <source>
        <dbReference type="ARBA" id="ARBA00004196"/>
    </source>
</evidence>
<dbReference type="OrthoDB" id="1094665at2"/>
<keyword evidence="3" id="KW-1015">Disulfide bond</keyword>
<name>A0A3S9VZN4_9BACT</name>
<comment type="subcellular location">
    <subcellularLocation>
        <location evidence="1">Cell envelope</location>
    </subcellularLocation>
</comment>
<dbReference type="KEGG" id="buy:D8S85_12300"/>
<feature type="domain" description="Thioredoxin" evidence="5">
    <location>
        <begin position="28"/>
        <end position="168"/>
    </location>
</feature>
<reference evidence="6 7" key="1">
    <citation type="submission" date="2018-10" db="EMBL/GenBank/DDBJ databases">
        <title>Butyricimonas faecalis sp. nov., isolated from human faeces and emended description of the genus Butyricimonas.</title>
        <authorList>
            <person name="Le Roy T."/>
            <person name="Van der Smissen P."/>
            <person name="Paquot A."/>
            <person name="Delzenne N."/>
            <person name="Muccioli G."/>
            <person name="Collet J.-F."/>
            <person name="Cani P.D."/>
        </authorList>
    </citation>
    <scope>NUCLEOTIDE SEQUENCE [LARGE SCALE GENOMIC DNA]</scope>
    <source>
        <strain evidence="6 7">H184</strain>
    </source>
</reference>
<dbReference type="Gene3D" id="3.40.30.10">
    <property type="entry name" value="Glutaredoxin"/>
    <property type="match status" value="1"/>
</dbReference>
<keyword evidence="7" id="KW-1185">Reference proteome</keyword>
<dbReference type="InterPro" id="IPR013766">
    <property type="entry name" value="Thioredoxin_domain"/>
</dbReference>
<dbReference type="InterPro" id="IPR050553">
    <property type="entry name" value="Thioredoxin_ResA/DsbE_sf"/>
</dbReference>
<evidence type="ECO:0000313" key="7">
    <source>
        <dbReference type="Proteomes" id="UP000270673"/>
    </source>
</evidence>
<gene>
    <name evidence="6" type="ORF">D8S85_12300</name>
</gene>
<evidence type="ECO:0000256" key="2">
    <source>
        <dbReference type="ARBA" id="ARBA00022748"/>
    </source>
</evidence>
<dbReference type="InterPro" id="IPR036249">
    <property type="entry name" value="Thioredoxin-like_sf"/>
</dbReference>
<organism evidence="6 7">
    <name type="scientific">Butyricimonas faecalis</name>
    <dbReference type="NCBI Taxonomy" id="2093856"/>
    <lineage>
        <taxon>Bacteria</taxon>
        <taxon>Pseudomonadati</taxon>
        <taxon>Bacteroidota</taxon>
        <taxon>Bacteroidia</taxon>
        <taxon>Bacteroidales</taxon>
        <taxon>Odoribacteraceae</taxon>
        <taxon>Butyricimonas</taxon>
    </lineage>
</organism>
<dbReference type="PANTHER" id="PTHR42852">
    <property type="entry name" value="THIOL:DISULFIDE INTERCHANGE PROTEIN DSBE"/>
    <property type="match status" value="1"/>
</dbReference>